<evidence type="ECO:0000256" key="7">
    <source>
        <dbReference type="ARBA" id="ARBA00022857"/>
    </source>
</evidence>
<comment type="catalytic activity">
    <reaction evidence="21">
        <text>(2E)-octenoyl-CoA + NADPH + H(+) = octanoyl-CoA + NADP(+)</text>
        <dbReference type="Rhea" id="RHEA:44952"/>
        <dbReference type="ChEBI" id="CHEBI:15378"/>
        <dbReference type="ChEBI" id="CHEBI:57386"/>
        <dbReference type="ChEBI" id="CHEBI:57783"/>
        <dbReference type="ChEBI" id="CHEBI:58349"/>
        <dbReference type="ChEBI" id="CHEBI:62242"/>
    </reaction>
    <physiologicalReaction direction="left-to-right" evidence="21">
        <dbReference type="Rhea" id="RHEA:44953"/>
    </physiologicalReaction>
</comment>
<comment type="function">
    <text evidence="12">Participates in chain elongation of fatty acids. Catalyzes the reduction of trans-2-enoyl-CoAs of varying chain lengths from 6:1 to 16:1, having maximum activity with 10:1 CoA. Has no 2,4-dienoyl-CoA reductase activity.</text>
</comment>
<evidence type="ECO:0000256" key="17">
    <source>
        <dbReference type="ARBA" id="ARBA00048686"/>
    </source>
</evidence>
<protein>
    <recommendedName>
        <fullName evidence="15">Peroxisomal trans-2-enoyl-CoA reductase</fullName>
        <ecNumber evidence="14">1.3.1.38</ecNumber>
    </recommendedName>
</protein>
<evidence type="ECO:0000256" key="14">
    <source>
        <dbReference type="ARBA" id="ARBA00038849"/>
    </source>
</evidence>
<keyword evidence="5" id="KW-0597">Phosphoprotein</keyword>
<dbReference type="Gene3D" id="3.40.50.720">
    <property type="entry name" value="NAD(P)-binding Rossmann-like Domain"/>
    <property type="match status" value="1"/>
</dbReference>
<dbReference type="InterPro" id="IPR036291">
    <property type="entry name" value="NAD(P)-bd_dom_sf"/>
</dbReference>
<comment type="subcellular location">
    <subcellularLocation>
        <location evidence="1">Peroxisome</location>
    </subcellularLocation>
</comment>
<comment type="subunit">
    <text evidence="13">Interacts with PEX5, probably required to target it into peroxisomes.</text>
</comment>
<evidence type="ECO:0000256" key="18">
    <source>
        <dbReference type="ARBA" id="ARBA00049108"/>
    </source>
</evidence>
<comment type="catalytic activity">
    <reaction evidence="19">
        <text>a (2E)-enoyl-CoA + NADPH + H(+) = a 2,3-saturated acyl-CoA + NADP(+)</text>
        <dbReference type="Rhea" id="RHEA:33763"/>
        <dbReference type="ChEBI" id="CHEBI:15378"/>
        <dbReference type="ChEBI" id="CHEBI:57783"/>
        <dbReference type="ChEBI" id="CHEBI:58349"/>
        <dbReference type="ChEBI" id="CHEBI:58856"/>
        <dbReference type="ChEBI" id="CHEBI:65111"/>
        <dbReference type="EC" id="1.3.1.38"/>
    </reaction>
    <physiologicalReaction direction="left-to-right" evidence="19">
        <dbReference type="Rhea" id="RHEA:33764"/>
    </physiologicalReaction>
</comment>
<dbReference type="PRINTS" id="PR00081">
    <property type="entry name" value="GDHRDH"/>
</dbReference>
<dbReference type="InterPro" id="IPR052388">
    <property type="entry name" value="Peroxisomal_t2-enoyl-CoA_red"/>
</dbReference>
<accession>A0A1M7K4K7</accession>
<comment type="catalytic activity">
    <reaction evidence="20">
        <text>(2E)-decenoyl-CoA + NADPH + H(+) = decanoyl-CoA + NADP(+)</text>
        <dbReference type="Rhea" id="RHEA:44960"/>
        <dbReference type="ChEBI" id="CHEBI:15378"/>
        <dbReference type="ChEBI" id="CHEBI:57783"/>
        <dbReference type="ChEBI" id="CHEBI:58349"/>
        <dbReference type="ChEBI" id="CHEBI:61406"/>
        <dbReference type="ChEBI" id="CHEBI:61430"/>
    </reaction>
    <physiologicalReaction direction="left-to-right" evidence="20">
        <dbReference type="Rhea" id="RHEA:44961"/>
    </physiologicalReaction>
</comment>
<reference evidence="23" key="1">
    <citation type="submission" date="2016-11" db="EMBL/GenBank/DDBJ databases">
        <authorList>
            <person name="Varghese N."/>
            <person name="Submissions S."/>
        </authorList>
    </citation>
    <scope>NUCLEOTIDE SEQUENCE [LARGE SCALE GENOMIC DNA]</scope>
    <source>
        <strain evidence="23">DSM 6637</strain>
    </source>
</reference>
<dbReference type="PRINTS" id="PR00080">
    <property type="entry name" value="SDRFAMILY"/>
</dbReference>
<evidence type="ECO:0000256" key="6">
    <source>
        <dbReference type="ARBA" id="ARBA00022832"/>
    </source>
</evidence>
<dbReference type="SUPFAM" id="SSF51735">
    <property type="entry name" value="NAD(P)-binding Rossmann-fold domains"/>
    <property type="match status" value="1"/>
</dbReference>
<name>A0A1M7K4K7_9RHOB</name>
<evidence type="ECO:0000256" key="10">
    <source>
        <dbReference type="ARBA" id="ARBA00023140"/>
    </source>
</evidence>
<keyword evidence="10" id="KW-0576">Peroxisome</keyword>
<dbReference type="AlphaFoldDB" id="A0A1M7K4K7"/>
<evidence type="ECO:0000256" key="1">
    <source>
        <dbReference type="ARBA" id="ARBA00004275"/>
    </source>
</evidence>
<keyword evidence="23" id="KW-1185">Reference proteome</keyword>
<comment type="similarity">
    <text evidence="3">Belongs to the short-chain dehydrogenases/reductases (SDR) family.</text>
</comment>
<comment type="catalytic activity">
    <reaction evidence="17">
        <text>(2E)-tetradecenoyl-CoA + NADPH + H(+) = tetradecanoyl-CoA + NADP(+)</text>
        <dbReference type="Rhea" id="RHEA:44968"/>
        <dbReference type="ChEBI" id="CHEBI:15378"/>
        <dbReference type="ChEBI" id="CHEBI:57385"/>
        <dbReference type="ChEBI" id="CHEBI:57783"/>
        <dbReference type="ChEBI" id="CHEBI:58349"/>
        <dbReference type="ChEBI" id="CHEBI:61405"/>
    </reaction>
    <physiologicalReaction direction="left-to-right" evidence="17">
        <dbReference type="Rhea" id="RHEA:44969"/>
    </physiologicalReaction>
</comment>
<gene>
    <name evidence="22" type="ORF">SAMN05444389_11626</name>
</gene>
<dbReference type="GO" id="GO:0006633">
    <property type="term" value="P:fatty acid biosynthetic process"/>
    <property type="evidence" value="ECO:0007669"/>
    <property type="project" value="UniProtKB-KW"/>
</dbReference>
<evidence type="ECO:0000256" key="11">
    <source>
        <dbReference type="ARBA" id="ARBA00023160"/>
    </source>
</evidence>
<evidence type="ECO:0000256" key="21">
    <source>
        <dbReference type="ARBA" id="ARBA00049559"/>
    </source>
</evidence>
<evidence type="ECO:0000256" key="5">
    <source>
        <dbReference type="ARBA" id="ARBA00022553"/>
    </source>
</evidence>
<comment type="pathway">
    <text evidence="2">Lipid metabolism.</text>
</comment>
<comment type="catalytic activity">
    <reaction evidence="16">
        <text>(2E)-dodecenoyl-CoA + NADPH + H(+) = dodecanoyl-CoA + NADP(+)</text>
        <dbReference type="Rhea" id="RHEA:44964"/>
        <dbReference type="ChEBI" id="CHEBI:15378"/>
        <dbReference type="ChEBI" id="CHEBI:57330"/>
        <dbReference type="ChEBI" id="CHEBI:57375"/>
        <dbReference type="ChEBI" id="CHEBI:57783"/>
        <dbReference type="ChEBI" id="CHEBI:58349"/>
    </reaction>
    <physiologicalReaction direction="left-to-right" evidence="16">
        <dbReference type="Rhea" id="RHEA:44965"/>
    </physiologicalReaction>
</comment>
<evidence type="ECO:0000256" key="3">
    <source>
        <dbReference type="ARBA" id="ARBA00006484"/>
    </source>
</evidence>
<evidence type="ECO:0000256" key="16">
    <source>
        <dbReference type="ARBA" id="ARBA00047570"/>
    </source>
</evidence>
<dbReference type="PANTHER" id="PTHR24317">
    <property type="entry name" value="PEROXISOMAL TRANS-2-ENOYL-COA REDUCTASE"/>
    <property type="match status" value="1"/>
</dbReference>
<evidence type="ECO:0000313" key="23">
    <source>
        <dbReference type="Proteomes" id="UP000184444"/>
    </source>
</evidence>
<dbReference type="PANTHER" id="PTHR24317:SF7">
    <property type="entry name" value="PEROXISOMAL TRANS-2-ENOYL-COA REDUCTASE"/>
    <property type="match status" value="1"/>
</dbReference>
<dbReference type="OrthoDB" id="9797020at2"/>
<sequence length="284" mass="30346">MTKTQYGSSRGGLASRATVYASDLFAGKTVAVTGAGGGLGLSIAVLFARLGANLAINGRDAVKLATAKEFLETFGGMVFAKPMTIRDPGQVEDFVGEVNREFGSIDVLVNNAGGQFPQAALDFSPKGWNAVIDTNLNGTWWMMQSTARHWVEQKRPGSIVNIVADIWRGMPGIAHTCAARAGVIYLSKSVAVEWAPHGIRVNCVAPGCCESNGFHNYPEDGAATFQDSNPMRHAGDEWDVAEGVVYMAANSGKFVTGEVLNIDGGQQLWGDPWPTGRPDYFRIS</sequence>
<dbReference type="Pfam" id="PF13561">
    <property type="entry name" value="adh_short_C2"/>
    <property type="match status" value="1"/>
</dbReference>
<dbReference type="FunFam" id="3.40.50.720:FF:000084">
    <property type="entry name" value="Short-chain dehydrogenase reductase"/>
    <property type="match status" value="1"/>
</dbReference>
<dbReference type="RefSeq" id="WP_073068816.1">
    <property type="nucleotide sequence ID" value="NZ_FRCK01000016.1"/>
</dbReference>
<evidence type="ECO:0000313" key="22">
    <source>
        <dbReference type="EMBL" id="SHM60220.1"/>
    </source>
</evidence>
<keyword evidence="6" id="KW-0276">Fatty acid metabolism</keyword>
<evidence type="ECO:0000256" key="12">
    <source>
        <dbReference type="ARBA" id="ARBA00037124"/>
    </source>
</evidence>
<dbReference type="EMBL" id="FRCK01000016">
    <property type="protein sequence ID" value="SHM60220.1"/>
    <property type="molecule type" value="Genomic_DNA"/>
</dbReference>
<evidence type="ECO:0000256" key="4">
    <source>
        <dbReference type="ARBA" id="ARBA00022516"/>
    </source>
</evidence>
<evidence type="ECO:0000256" key="2">
    <source>
        <dbReference type="ARBA" id="ARBA00005189"/>
    </source>
</evidence>
<keyword evidence="7" id="KW-0521">NADP</keyword>
<dbReference type="EC" id="1.3.1.38" evidence="14"/>
<evidence type="ECO:0000256" key="15">
    <source>
        <dbReference type="ARBA" id="ARBA00041063"/>
    </source>
</evidence>
<dbReference type="STRING" id="53463.SAMN05444389_11626"/>
<dbReference type="Proteomes" id="UP000184444">
    <property type="component" value="Unassembled WGS sequence"/>
</dbReference>
<keyword evidence="4" id="KW-0444">Lipid biosynthesis</keyword>
<comment type="catalytic activity">
    <reaction evidence="18">
        <text>(2E)-hexenoyl-CoA + NADPH + H(+) = hexanoyl-CoA + NADP(+)</text>
        <dbReference type="Rhea" id="RHEA:44956"/>
        <dbReference type="ChEBI" id="CHEBI:15378"/>
        <dbReference type="ChEBI" id="CHEBI:57783"/>
        <dbReference type="ChEBI" id="CHEBI:58349"/>
        <dbReference type="ChEBI" id="CHEBI:62077"/>
        <dbReference type="ChEBI" id="CHEBI:62620"/>
    </reaction>
    <physiologicalReaction direction="left-to-right" evidence="18">
        <dbReference type="Rhea" id="RHEA:44957"/>
    </physiologicalReaction>
</comment>
<evidence type="ECO:0000256" key="8">
    <source>
        <dbReference type="ARBA" id="ARBA00023002"/>
    </source>
</evidence>
<proteinExistence type="inferred from homology"/>
<evidence type="ECO:0000256" key="9">
    <source>
        <dbReference type="ARBA" id="ARBA00023098"/>
    </source>
</evidence>
<evidence type="ECO:0000256" key="19">
    <source>
        <dbReference type="ARBA" id="ARBA00049251"/>
    </source>
</evidence>
<evidence type="ECO:0000256" key="20">
    <source>
        <dbReference type="ARBA" id="ARBA00049386"/>
    </source>
</evidence>
<keyword evidence="8" id="KW-0560">Oxidoreductase</keyword>
<keyword evidence="11" id="KW-0275">Fatty acid biosynthesis</keyword>
<keyword evidence="9" id="KW-0443">Lipid metabolism</keyword>
<evidence type="ECO:0000256" key="13">
    <source>
        <dbReference type="ARBA" id="ARBA00038622"/>
    </source>
</evidence>
<organism evidence="22 23">
    <name type="scientific">Paracoccus solventivorans</name>
    <dbReference type="NCBI Taxonomy" id="53463"/>
    <lineage>
        <taxon>Bacteria</taxon>
        <taxon>Pseudomonadati</taxon>
        <taxon>Pseudomonadota</taxon>
        <taxon>Alphaproteobacteria</taxon>
        <taxon>Rhodobacterales</taxon>
        <taxon>Paracoccaceae</taxon>
        <taxon>Paracoccus</taxon>
    </lineage>
</organism>
<dbReference type="GO" id="GO:0019166">
    <property type="term" value="F:trans-2-enoyl-CoA reductase (NADPH) activity"/>
    <property type="evidence" value="ECO:0007669"/>
    <property type="project" value="UniProtKB-EC"/>
</dbReference>
<dbReference type="InterPro" id="IPR002347">
    <property type="entry name" value="SDR_fam"/>
</dbReference>